<proteinExistence type="predicted"/>
<comment type="caution">
    <text evidence="1">The sequence shown here is derived from an EMBL/GenBank/DDBJ whole genome shotgun (WGS) entry which is preliminary data.</text>
</comment>
<protein>
    <submittedName>
        <fullName evidence="1">Uncharacterized protein</fullName>
    </submittedName>
</protein>
<reference evidence="1 2" key="1">
    <citation type="submission" date="2023-07" db="EMBL/GenBank/DDBJ databases">
        <title>Sorghum-associated microbial communities from plants grown in Nebraska, USA.</title>
        <authorList>
            <person name="Schachtman D."/>
        </authorList>
    </citation>
    <scope>NUCLEOTIDE SEQUENCE [LARGE SCALE GENOMIC DNA]</scope>
    <source>
        <strain evidence="1 2">3262</strain>
    </source>
</reference>
<dbReference type="RefSeq" id="WP_310101352.1">
    <property type="nucleotide sequence ID" value="NZ_JAVDUU010000004.1"/>
</dbReference>
<name>A0ABU1TIN6_9SPHI</name>
<organism evidence="1 2">
    <name type="scientific">Mucilaginibacter pocheonensis</name>
    <dbReference type="NCBI Taxonomy" id="398050"/>
    <lineage>
        <taxon>Bacteria</taxon>
        <taxon>Pseudomonadati</taxon>
        <taxon>Bacteroidota</taxon>
        <taxon>Sphingobacteriia</taxon>
        <taxon>Sphingobacteriales</taxon>
        <taxon>Sphingobacteriaceae</taxon>
        <taxon>Mucilaginibacter</taxon>
    </lineage>
</organism>
<sequence length="212" mass="25014">MLKENRRIELKLPRELEVIFASLDYEKEGWLVEKNLSFSEDKLQFDFVLHLGDEEKTKQQWQMIVEGYKTSRFYPKKLGSYFQFYDHHFLLWEFQNIWTELYVKKKTVNPEALLADLCVTHQKSFGNFLPLGKFFNGANNFLELCNSGFGMFSKGPKKILDVYYDCLQRAGTEPYFFGQSNLDLENSDLKLLIIGDCYFIGNNFHFIRSVAD</sequence>
<dbReference type="EMBL" id="JAVDUU010000004">
    <property type="protein sequence ID" value="MDR6944700.1"/>
    <property type="molecule type" value="Genomic_DNA"/>
</dbReference>
<dbReference type="Proteomes" id="UP001247620">
    <property type="component" value="Unassembled WGS sequence"/>
</dbReference>
<keyword evidence="2" id="KW-1185">Reference proteome</keyword>
<evidence type="ECO:0000313" key="1">
    <source>
        <dbReference type="EMBL" id="MDR6944700.1"/>
    </source>
</evidence>
<gene>
    <name evidence="1" type="ORF">J2W55_004560</name>
</gene>
<accession>A0ABU1TIN6</accession>
<evidence type="ECO:0000313" key="2">
    <source>
        <dbReference type="Proteomes" id="UP001247620"/>
    </source>
</evidence>